<organism evidence="6 7">
    <name type="scientific">Apiosordaria backusii</name>
    <dbReference type="NCBI Taxonomy" id="314023"/>
    <lineage>
        <taxon>Eukaryota</taxon>
        <taxon>Fungi</taxon>
        <taxon>Dikarya</taxon>
        <taxon>Ascomycota</taxon>
        <taxon>Pezizomycotina</taxon>
        <taxon>Sordariomycetes</taxon>
        <taxon>Sordariomycetidae</taxon>
        <taxon>Sordariales</taxon>
        <taxon>Lasiosphaeriaceae</taxon>
        <taxon>Apiosordaria</taxon>
    </lineage>
</organism>
<dbReference type="InterPro" id="IPR029063">
    <property type="entry name" value="SAM-dependent_MTases_sf"/>
</dbReference>
<dbReference type="PANTHER" id="PTHR43712:SF2">
    <property type="entry name" value="O-METHYLTRANSFERASE CICE"/>
    <property type="match status" value="1"/>
</dbReference>
<gene>
    <name evidence="6" type="ORF">B0T21DRAFT_288374</name>
</gene>
<comment type="caution">
    <text evidence="6">The sequence shown here is derived from an EMBL/GenBank/DDBJ whole genome shotgun (WGS) entry which is preliminary data.</text>
</comment>
<evidence type="ECO:0000313" key="7">
    <source>
        <dbReference type="Proteomes" id="UP001172159"/>
    </source>
</evidence>
<evidence type="ECO:0000256" key="1">
    <source>
        <dbReference type="ARBA" id="ARBA00022603"/>
    </source>
</evidence>
<proteinExistence type="predicted"/>
<evidence type="ECO:0000259" key="5">
    <source>
        <dbReference type="Pfam" id="PF08100"/>
    </source>
</evidence>
<reference evidence="6" key="1">
    <citation type="submission" date="2023-06" db="EMBL/GenBank/DDBJ databases">
        <title>Genome-scale phylogeny and comparative genomics of the fungal order Sordariales.</title>
        <authorList>
            <consortium name="Lawrence Berkeley National Laboratory"/>
            <person name="Hensen N."/>
            <person name="Bonometti L."/>
            <person name="Westerberg I."/>
            <person name="Brannstrom I.O."/>
            <person name="Guillou S."/>
            <person name="Cros-Aarteil S."/>
            <person name="Calhoun S."/>
            <person name="Haridas S."/>
            <person name="Kuo A."/>
            <person name="Mondo S."/>
            <person name="Pangilinan J."/>
            <person name="Riley R."/>
            <person name="Labutti K."/>
            <person name="Andreopoulos B."/>
            <person name="Lipzen A."/>
            <person name="Chen C."/>
            <person name="Yanf M."/>
            <person name="Daum C."/>
            <person name="Ng V."/>
            <person name="Clum A."/>
            <person name="Steindorff A."/>
            <person name="Ohm R."/>
            <person name="Martin F."/>
            <person name="Silar P."/>
            <person name="Natvig D."/>
            <person name="Lalanne C."/>
            <person name="Gautier V."/>
            <person name="Ament-Velasquez S.L."/>
            <person name="Kruys A."/>
            <person name="Hutchinson M.I."/>
            <person name="Powell A.J."/>
            <person name="Barry K."/>
            <person name="Miller A.N."/>
            <person name="Grigoriev I.V."/>
            <person name="Debuchy R."/>
            <person name="Gladieux P."/>
            <person name="Thoren M.H."/>
            <person name="Johannesson H."/>
        </authorList>
    </citation>
    <scope>NUCLEOTIDE SEQUENCE</scope>
    <source>
        <strain evidence="6">CBS 540.89</strain>
    </source>
</reference>
<dbReference type="InterPro" id="IPR001077">
    <property type="entry name" value="COMT_C"/>
</dbReference>
<dbReference type="Pfam" id="PF00891">
    <property type="entry name" value="Methyltransf_2"/>
    <property type="match status" value="1"/>
</dbReference>
<accession>A0AA40BLW4</accession>
<evidence type="ECO:0000313" key="6">
    <source>
        <dbReference type="EMBL" id="KAK0736604.1"/>
    </source>
</evidence>
<dbReference type="PROSITE" id="PS51683">
    <property type="entry name" value="SAM_OMT_II"/>
    <property type="match status" value="1"/>
</dbReference>
<evidence type="ECO:0000259" key="4">
    <source>
        <dbReference type="Pfam" id="PF00891"/>
    </source>
</evidence>
<dbReference type="InterPro" id="IPR012967">
    <property type="entry name" value="COMT_dimerisation"/>
</dbReference>
<keyword evidence="1" id="KW-0489">Methyltransferase</keyword>
<protein>
    <submittedName>
        <fullName evidence="6">O-methyltransferase-domain-containing protein</fullName>
    </submittedName>
</protein>
<dbReference type="GO" id="GO:0046983">
    <property type="term" value="F:protein dimerization activity"/>
    <property type="evidence" value="ECO:0007669"/>
    <property type="project" value="InterPro"/>
</dbReference>
<dbReference type="InterPro" id="IPR036388">
    <property type="entry name" value="WH-like_DNA-bd_sf"/>
</dbReference>
<feature type="domain" description="O-methyltransferase C-terminal" evidence="4">
    <location>
        <begin position="197"/>
        <end position="396"/>
    </location>
</feature>
<dbReference type="Gene3D" id="1.10.10.10">
    <property type="entry name" value="Winged helix-like DNA-binding domain superfamily/Winged helix DNA-binding domain"/>
    <property type="match status" value="1"/>
</dbReference>
<dbReference type="Proteomes" id="UP001172159">
    <property type="component" value="Unassembled WGS sequence"/>
</dbReference>
<evidence type="ECO:0000256" key="3">
    <source>
        <dbReference type="ARBA" id="ARBA00022691"/>
    </source>
</evidence>
<evidence type="ECO:0000256" key="2">
    <source>
        <dbReference type="ARBA" id="ARBA00022679"/>
    </source>
</evidence>
<dbReference type="Gene3D" id="3.40.50.150">
    <property type="entry name" value="Vaccinia Virus protein VP39"/>
    <property type="match status" value="1"/>
</dbReference>
<dbReference type="GO" id="GO:0008171">
    <property type="term" value="F:O-methyltransferase activity"/>
    <property type="evidence" value="ECO:0007669"/>
    <property type="project" value="InterPro"/>
</dbReference>
<dbReference type="SUPFAM" id="SSF46785">
    <property type="entry name" value="Winged helix' DNA-binding domain"/>
    <property type="match status" value="1"/>
</dbReference>
<dbReference type="SUPFAM" id="SSF53335">
    <property type="entry name" value="S-adenosyl-L-methionine-dependent methyltransferases"/>
    <property type="match status" value="1"/>
</dbReference>
<dbReference type="InterPro" id="IPR036390">
    <property type="entry name" value="WH_DNA-bd_sf"/>
</dbReference>
<dbReference type="GO" id="GO:0032259">
    <property type="term" value="P:methylation"/>
    <property type="evidence" value="ECO:0007669"/>
    <property type="project" value="UniProtKB-KW"/>
</dbReference>
<keyword evidence="2" id="KW-0808">Transferase</keyword>
<dbReference type="InterPro" id="IPR016461">
    <property type="entry name" value="COMT-like"/>
</dbReference>
<dbReference type="AlphaFoldDB" id="A0AA40BLW4"/>
<feature type="domain" description="O-methyltransferase dimerisation" evidence="5">
    <location>
        <begin position="77"/>
        <end position="136"/>
    </location>
</feature>
<name>A0AA40BLW4_9PEZI</name>
<dbReference type="Pfam" id="PF08100">
    <property type="entry name" value="Dimerisation"/>
    <property type="match status" value="1"/>
</dbReference>
<keyword evidence="7" id="KW-1185">Reference proteome</keyword>
<keyword evidence="3" id="KW-0949">S-adenosyl-L-methionine</keyword>
<dbReference type="PANTHER" id="PTHR43712">
    <property type="entry name" value="PUTATIVE (AFU_ORTHOLOGUE AFUA_4G14580)-RELATED"/>
    <property type="match status" value="1"/>
</dbReference>
<dbReference type="EMBL" id="JAUKTV010000006">
    <property type="protein sequence ID" value="KAK0736604.1"/>
    <property type="molecule type" value="Genomic_DNA"/>
</dbReference>
<sequence>MALPSKQEVQHLVKQLTEVANNYDDSASLAGYLSRTEIIARAKELQRALITADKTPTYHGLNVSVFYVHFPMAELIAIRTFIKLGVLDAIPETGSISLEDLSKATGAQESLLERVARILVATGFLLQPSPTTLSYAHSKFSLVYRSGSPAGYFFLALYDQYFKHAYNFDDYLEAHGQLAAAREPDNPYHNPCTWNVKQDGMSVWQIMAQDPVKLAEFQKGLAGIDVAVPPVGHFDFSVLKNTEEENAAGVKELVDVGGGHGVVLAKILAAHSELSPKNAVLQERKDICDLAGQHLPEGVVVMEHDFTKEQTVKGAKGYFMRMIMHDYSDEVASNILKQIVPAMNGQSRVLVCDMVLPQKVGEADFAAAVMDHAVMTMGGKERTEEGFRKIFDAAGLELVKIWRAPGVPGGLVEGRLRAN</sequence>